<gene>
    <name evidence="1" type="ORF">pSF07201_086</name>
</gene>
<reference evidence="1" key="1">
    <citation type="submission" date="2014-01" db="EMBL/GenBank/DDBJ databases">
        <title>The resistance and spreading mechanisms of plasmid-mediated fluoroquinolone resistance genes.</title>
        <authorList>
            <person name="Pu X.-Y."/>
            <person name="Pan J.-C."/>
            <person name="Zhang W."/>
            <person name="Chen H."/>
            <person name="Zhu C."/>
        </authorList>
    </citation>
    <scope>NUCLEOTIDE SEQUENCE</scope>
    <source>
        <strain evidence="1">072</strain>
        <plasmid evidence="1">pSF07201</plasmid>
    </source>
</reference>
<evidence type="ECO:0000313" key="1">
    <source>
        <dbReference type="EMBL" id="AJQ17462.1"/>
    </source>
</evidence>
<proteinExistence type="predicted"/>
<sequence length="18" mass="2099">MILTLILIINKQHNTGYL</sequence>
<name>A0A0C5PCA6_SHIFL</name>
<geneLocation type="plasmid" evidence="1">
    <name>pSF07201</name>
</geneLocation>
<organism evidence="1">
    <name type="scientific">Shigella flexneri 4c</name>
    <dbReference type="NCBI Taxonomy" id="1617964"/>
    <lineage>
        <taxon>Bacteria</taxon>
        <taxon>Pseudomonadati</taxon>
        <taxon>Pseudomonadota</taxon>
        <taxon>Gammaproteobacteria</taxon>
        <taxon>Enterobacterales</taxon>
        <taxon>Enterobacteriaceae</taxon>
        <taxon>Shigella</taxon>
    </lineage>
</organism>
<accession>A0A0C5PCA6</accession>
<keyword evidence="1" id="KW-0614">Plasmid</keyword>
<dbReference type="AlphaFoldDB" id="A0A0C5PCA6"/>
<dbReference type="EMBL" id="KJ201887">
    <property type="protein sequence ID" value="AJQ17462.1"/>
    <property type="molecule type" value="Genomic_DNA"/>
</dbReference>
<protein>
    <submittedName>
        <fullName evidence="1">Uncharacterized protein</fullName>
    </submittedName>
</protein>